<feature type="non-terminal residue" evidence="1">
    <location>
        <position position="1"/>
    </location>
</feature>
<dbReference type="Proteomes" id="UP000728032">
    <property type="component" value="Unassembled WGS sequence"/>
</dbReference>
<dbReference type="AlphaFoldDB" id="A0A7R9M371"/>
<sequence>VLQVLHMMSIYWHRSGKNAELELLTTFTNRLHLSQTTEEVGIDVKDLLTSLSHLTL</sequence>
<dbReference type="EMBL" id="OC920702">
    <property type="protein sequence ID" value="CAD7652725.1"/>
    <property type="molecule type" value="Genomic_DNA"/>
</dbReference>
<gene>
    <name evidence="2" type="ORF">ONB1V03_LOCUS17654</name>
    <name evidence="1" type="ORF">ONB1V03_LOCUS9385</name>
</gene>
<name>A0A7R9M371_9ACAR</name>
<evidence type="ECO:0000313" key="1">
    <source>
        <dbReference type="EMBL" id="CAD7652725.1"/>
    </source>
</evidence>
<evidence type="ECO:0000313" key="3">
    <source>
        <dbReference type="Proteomes" id="UP000728032"/>
    </source>
</evidence>
<protein>
    <submittedName>
        <fullName evidence="1">Uncharacterized protein</fullName>
    </submittedName>
</protein>
<dbReference type="EMBL" id="CAJPVJ010022382">
    <property type="protein sequence ID" value="CAG2178228.1"/>
    <property type="molecule type" value="Genomic_DNA"/>
</dbReference>
<dbReference type="EMBL" id="OC937207">
    <property type="protein sequence ID" value="CAD7661092.1"/>
    <property type="molecule type" value="Genomic_DNA"/>
</dbReference>
<accession>A0A7R9M371</accession>
<dbReference type="EMBL" id="CAJPVJ010005877">
    <property type="protein sequence ID" value="CAG2169912.1"/>
    <property type="molecule type" value="Genomic_DNA"/>
</dbReference>
<evidence type="ECO:0000313" key="2">
    <source>
        <dbReference type="EMBL" id="CAD7661092.1"/>
    </source>
</evidence>
<organism evidence="1">
    <name type="scientific">Oppiella nova</name>
    <dbReference type="NCBI Taxonomy" id="334625"/>
    <lineage>
        <taxon>Eukaryota</taxon>
        <taxon>Metazoa</taxon>
        <taxon>Ecdysozoa</taxon>
        <taxon>Arthropoda</taxon>
        <taxon>Chelicerata</taxon>
        <taxon>Arachnida</taxon>
        <taxon>Acari</taxon>
        <taxon>Acariformes</taxon>
        <taxon>Sarcoptiformes</taxon>
        <taxon>Oribatida</taxon>
        <taxon>Brachypylina</taxon>
        <taxon>Oppioidea</taxon>
        <taxon>Oppiidae</taxon>
        <taxon>Oppiella</taxon>
    </lineage>
</organism>
<dbReference type="OrthoDB" id="496981at2759"/>
<reference evidence="1" key="1">
    <citation type="submission" date="2020-11" db="EMBL/GenBank/DDBJ databases">
        <authorList>
            <person name="Tran Van P."/>
        </authorList>
    </citation>
    <scope>NUCLEOTIDE SEQUENCE</scope>
</reference>
<proteinExistence type="predicted"/>
<keyword evidence="3" id="KW-1185">Reference proteome</keyword>